<accession>A0ABS5LZ05</accession>
<gene>
    <name evidence="2" type="ORF">DJFAAGMI_04300</name>
</gene>
<dbReference type="PANTHER" id="PTHR30121">
    <property type="entry name" value="UNCHARACTERIZED PROTEIN YJGR-RELATED"/>
    <property type="match status" value="1"/>
</dbReference>
<dbReference type="InterPro" id="IPR051162">
    <property type="entry name" value="T4SS_component"/>
</dbReference>
<dbReference type="Pfam" id="PF05872">
    <property type="entry name" value="HerA_C"/>
    <property type="match status" value="1"/>
</dbReference>
<protein>
    <recommendedName>
        <fullName evidence="1">Helicase HerA-like C-terminal domain-containing protein</fullName>
    </recommendedName>
</protein>
<keyword evidence="3" id="KW-1185">Reference proteome</keyword>
<proteinExistence type="predicted"/>
<name>A0ABS5LZ05_9BURK</name>
<dbReference type="SUPFAM" id="SSF52540">
    <property type="entry name" value="P-loop containing nucleoside triphosphate hydrolases"/>
    <property type="match status" value="1"/>
</dbReference>
<evidence type="ECO:0000313" key="2">
    <source>
        <dbReference type="EMBL" id="MBS3021527.1"/>
    </source>
</evidence>
<dbReference type="InterPro" id="IPR033186">
    <property type="entry name" value="HerA_C"/>
</dbReference>
<dbReference type="InterPro" id="IPR027417">
    <property type="entry name" value="P-loop_NTPase"/>
</dbReference>
<evidence type="ECO:0000259" key="1">
    <source>
        <dbReference type="Pfam" id="PF05872"/>
    </source>
</evidence>
<comment type="caution">
    <text evidence="2">The sequence shown here is derived from an EMBL/GenBank/DDBJ whole genome shotgun (WGS) entry which is preliminary data.</text>
</comment>
<dbReference type="Proteomes" id="UP001647436">
    <property type="component" value="Unassembled WGS sequence"/>
</dbReference>
<feature type="domain" description="Helicase HerA-like C-terminal" evidence="1">
    <location>
        <begin position="7"/>
        <end position="508"/>
    </location>
</feature>
<sequence>MASPLLIAQHSATECVLLPGLANRHGLITGATGTGKTVTLQKLAESFSQIGVPVFMADVKGDLSGISQAGKIEGKLAASLKERGLTLPQPLACPATLWDVFGEQGHPVRATISDMGPLLIGRMLNLNETQMGVLNLVFKIADDNGMLLLDLKDLRAMLNFVGDNAKQFTTQYGNISSASVGAIQRGLLTIESQGGDKFFGEPMLDINDLMQTDANGMGVINVLAADKLMNAPRLYSTFLLWLLSELFEQLPEIGDPEKPKLVFFFDEAHLLFNDAPKVLIERIELVVRLVRSKGVGVYFVTQNPLDVPDSVLGQLGNRVQHALRAFTPRDQKAVASAASTMRPNPGLDIAAAITELAVGEALISFLDEKGRPSVTERVFVIPPGSQLGPITAEQRKALIEGSLVAGVYEKAVDRESAFEILRDRTASAVPAKPGDAPAAAGAAAQGGATDSMMDGLKELLFGRTGPRGGQHDGLVQTMAKSTVRTVGNSLGKEILRGVLGGILGNKKR</sequence>
<organism evidence="2 3">
    <name type="scientific">Comamonas brasiliensis</name>
    <dbReference type="NCBI Taxonomy" id="1812482"/>
    <lineage>
        <taxon>Bacteria</taxon>
        <taxon>Pseudomonadati</taxon>
        <taxon>Pseudomonadota</taxon>
        <taxon>Betaproteobacteria</taxon>
        <taxon>Burkholderiales</taxon>
        <taxon>Comamonadaceae</taxon>
        <taxon>Comamonas</taxon>
    </lineage>
</organism>
<reference evidence="2 3" key="1">
    <citation type="submission" date="2020-03" db="EMBL/GenBank/DDBJ databases">
        <title>The role of nitrogen metabolism on polyethylene biodegradation.</title>
        <authorList>
            <person name="Peixoto J."/>
            <person name="Vizzotto C.S."/>
            <person name="Ramos A."/>
            <person name="Alves G."/>
            <person name="Steindorff A."/>
            <person name="Kruger R."/>
        </authorList>
    </citation>
    <scope>NUCLEOTIDE SEQUENCE [LARGE SCALE GENOMIC DNA]</scope>
    <source>
        <strain evidence="2 3">PE63</strain>
    </source>
</reference>
<dbReference type="RefSeq" id="WP_211459038.1">
    <property type="nucleotide sequence ID" value="NZ_JAANES010000006.1"/>
</dbReference>
<dbReference type="PANTHER" id="PTHR30121:SF6">
    <property type="entry name" value="SLR6007 PROTEIN"/>
    <property type="match status" value="1"/>
</dbReference>
<dbReference type="Gene3D" id="3.40.50.300">
    <property type="entry name" value="P-loop containing nucleotide triphosphate hydrolases"/>
    <property type="match status" value="2"/>
</dbReference>
<dbReference type="EMBL" id="JAANES010000006">
    <property type="protein sequence ID" value="MBS3021527.1"/>
    <property type="molecule type" value="Genomic_DNA"/>
</dbReference>
<evidence type="ECO:0000313" key="3">
    <source>
        <dbReference type="Proteomes" id="UP001647436"/>
    </source>
</evidence>